<evidence type="ECO:0000313" key="2">
    <source>
        <dbReference type="Proteomes" id="UP000886520"/>
    </source>
</evidence>
<protein>
    <submittedName>
        <fullName evidence="1">Uncharacterized protein</fullName>
    </submittedName>
</protein>
<dbReference type="EMBL" id="JABFUD020000006">
    <property type="protein sequence ID" value="KAI5079031.1"/>
    <property type="molecule type" value="Genomic_DNA"/>
</dbReference>
<evidence type="ECO:0000313" key="1">
    <source>
        <dbReference type="EMBL" id="KAI5079031.1"/>
    </source>
</evidence>
<proteinExistence type="predicted"/>
<sequence>MHHCMGAGPWALVHDLLYSKKCDMIDSPALQALSDRAAGCHGRIAPLEGNMHHRTGVGPRDLVHDLFSFDNCDLLGPRAPQAPNVTVFLRLSNSPPFCLSP</sequence>
<gene>
    <name evidence="1" type="ORF">GOP47_0006702</name>
</gene>
<name>A0A9D4ZMR2_ADICA</name>
<reference evidence="1" key="1">
    <citation type="submission" date="2021-01" db="EMBL/GenBank/DDBJ databases">
        <title>Adiantum capillus-veneris genome.</title>
        <authorList>
            <person name="Fang Y."/>
            <person name="Liao Q."/>
        </authorList>
    </citation>
    <scope>NUCLEOTIDE SEQUENCE</scope>
    <source>
        <strain evidence="1">H3</strain>
        <tissue evidence="1">Leaf</tissue>
    </source>
</reference>
<accession>A0A9D4ZMR2</accession>
<organism evidence="1 2">
    <name type="scientific">Adiantum capillus-veneris</name>
    <name type="common">Maidenhair fern</name>
    <dbReference type="NCBI Taxonomy" id="13818"/>
    <lineage>
        <taxon>Eukaryota</taxon>
        <taxon>Viridiplantae</taxon>
        <taxon>Streptophyta</taxon>
        <taxon>Embryophyta</taxon>
        <taxon>Tracheophyta</taxon>
        <taxon>Polypodiopsida</taxon>
        <taxon>Polypodiidae</taxon>
        <taxon>Polypodiales</taxon>
        <taxon>Pteridineae</taxon>
        <taxon>Pteridaceae</taxon>
        <taxon>Vittarioideae</taxon>
        <taxon>Adiantum</taxon>
    </lineage>
</organism>
<dbReference type="AlphaFoldDB" id="A0A9D4ZMR2"/>
<dbReference type="Proteomes" id="UP000886520">
    <property type="component" value="Chromosome 6"/>
</dbReference>
<keyword evidence="2" id="KW-1185">Reference proteome</keyword>
<comment type="caution">
    <text evidence="1">The sequence shown here is derived from an EMBL/GenBank/DDBJ whole genome shotgun (WGS) entry which is preliminary data.</text>
</comment>